<evidence type="ECO:0000313" key="2">
    <source>
        <dbReference type="Proteomes" id="UP000004095"/>
    </source>
</evidence>
<evidence type="ECO:0000313" key="1">
    <source>
        <dbReference type="EMBL" id="EAY29634.1"/>
    </source>
</evidence>
<name>A1ZJ98_MICM2</name>
<comment type="caution">
    <text evidence="1">The sequence shown here is derived from an EMBL/GenBank/DDBJ whole genome shotgun (WGS) entry which is preliminary data.</text>
</comment>
<reference evidence="1 2" key="1">
    <citation type="submission" date="2007-01" db="EMBL/GenBank/DDBJ databases">
        <authorList>
            <person name="Haygood M."/>
            <person name="Podell S."/>
            <person name="Anderson C."/>
            <person name="Hopkinson B."/>
            <person name="Roe K."/>
            <person name="Barbeau K."/>
            <person name="Gaasterland T."/>
            <person name="Ferriera S."/>
            <person name="Johnson J."/>
            <person name="Kravitz S."/>
            <person name="Beeson K."/>
            <person name="Sutton G."/>
            <person name="Rogers Y.-H."/>
            <person name="Friedman R."/>
            <person name="Frazier M."/>
            <person name="Venter J.C."/>
        </authorList>
    </citation>
    <scope>NUCLEOTIDE SEQUENCE [LARGE SCALE GENOMIC DNA]</scope>
    <source>
        <strain evidence="1 2">ATCC 23134</strain>
    </source>
</reference>
<proteinExistence type="predicted"/>
<gene>
    <name evidence="1" type="ORF">M23134_00518</name>
</gene>
<keyword evidence="2" id="KW-1185">Reference proteome</keyword>
<accession>A1ZJ98</accession>
<dbReference type="EMBL" id="AAWS01000010">
    <property type="protein sequence ID" value="EAY29634.1"/>
    <property type="molecule type" value="Genomic_DNA"/>
</dbReference>
<sequence>MDAPSSFVLPFINPNSVIMSQENYELKLDTLQTIANAELAPPTAL</sequence>
<dbReference type="AlphaFoldDB" id="A1ZJ98"/>
<dbReference type="Proteomes" id="UP000004095">
    <property type="component" value="Unassembled WGS sequence"/>
</dbReference>
<organism evidence="1 2">
    <name type="scientific">Microscilla marina ATCC 23134</name>
    <dbReference type="NCBI Taxonomy" id="313606"/>
    <lineage>
        <taxon>Bacteria</taxon>
        <taxon>Pseudomonadati</taxon>
        <taxon>Bacteroidota</taxon>
        <taxon>Cytophagia</taxon>
        <taxon>Cytophagales</taxon>
        <taxon>Microscillaceae</taxon>
        <taxon>Microscilla</taxon>
    </lineage>
</organism>
<protein>
    <submittedName>
        <fullName evidence="1">Uncharacterized protein</fullName>
    </submittedName>
</protein>